<evidence type="ECO:0000313" key="1">
    <source>
        <dbReference type="EMBL" id="AJE84467.1"/>
    </source>
</evidence>
<reference evidence="1 2" key="1">
    <citation type="submission" date="2015-01" db="EMBL/GenBank/DDBJ databases">
        <title>Enhanced salinomycin production by adjusting the supply of polyketide extender units in Streptomyce albus DSM 41398.</title>
        <authorList>
            <person name="Lu C."/>
        </authorList>
    </citation>
    <scope>NUCLEOTIDE SEQUENCE [LARGE SCALE GENOMIC DNA]</scope>
    <source>
        <strain evidence="2">ATCC 21838 / DSM 41398 / FERM P-419 / JCM 4703 / NBRC 107858</strain>
    </source>
</reference>
<keyword evidence="2" id="KW-1185">Reference proteome</keyword>
<name>A0A0B5F2C5_STRA4</name>
<organism evidence="1 2">
    <name type="scientific">Streptomyces albus (strain ATCC 21838 / DSM 41398 / FERM P-419 / JCM 4703 / NBRC 107858)</name>
    <dbReference type="NCBI Taxonomy" id="1081613"/>
    <lineage>
        <taxon>Bacteria</taxon>
        <taxon>Bacillati</taxon>
        <taxon>Actinomycetota</taxon>
        <taxon>Actinomycetes</taxon>
        <taxon>Kitasatosporales</taxon>
        <taxon>Streptomycetaceae</taxon>
        <taxon>Streptomyces</taxon>
    </lineage>
</organism>
<dbReference type="KEGG" id="sals:SLNWT_4091"/>
<sequence>MRRENTDPLSLRRLGGCFRCFRTLITGTFTRADKPMLLQGTILSFRGNKATEMRRPITGCYARPEQPCKVVLCALRPARPIPSHFSAENLHPDRIRTRRPASHPLHLRLLPPLETADTYRPCRRYFPPT</sequence>
<dbReference type="AlphaFoldDB" id="A0A0B5F2C5"/>
<proteinExistence type="predicted"/>
<gene>
    <name evidence="1" type="ORF">SLNWT_4091</name>
</gene>
<dbReference type="EMBL" id="CP010519">
    <property type="protein sequence ID" value="AJE84467.1"/>
    <property type="molecule type" value="Genomic_DNA"/>
</dbReference>
<accession>A0A0B5F2C5</accession>
<protein>
    <submittedName>
        <fullName evidence="1">Uncharacterized protein</fullName>
    </submittedName>
</protein>
<dbReference type="Proteomes" id="UP000031523">
    <property type="component" value="Chromosome"/>
</dbReference>
<evidence type="ECO:0000313" key="2">
    <source>
        <dbReference type="Proteomes" id="UP000031523"/>
    </source>
</evidence>